<dbReference type="Gene3D" id="3.40.50.1820">
    <property type="entry name" value="alpha/beta hydrolase"/>
    <property type="match status" value="1"/>
</dbReference>
<evidence type="ECO:0000256" key="3">
    <source>
        <dbReference type="ARBA" id="ARBA00022801"/>
    </source>
</evidence>
<proteinExistence type="inferred from homology"/>
<evidence type="ECO:0000256" key="6">
    <source>
        <dbReference type="ARBA" id="ARBA00066969"/>
    </source>
</evidence>
<dbReference type="GO" id="GO:0051793">
    <property type="term" value="P:medium-chain fatty acid catabolic process"/>
    <property type="evidence" value="ECO:0007669"/>
    <property type="project" value="UniProtKB-ARBA"/>
</dbReference>
<evidence type="ECO:0000256" key="5">
    <source>
        <dbReference type="ARBA" id="ARBA00054277"/>
    </source>
</evidence>
<evidence type="ECO:0000256" key="1">
    <source>
        <dbReference type="ARBA" id="ARBA00010884"/>
    </source>
</evidence>
<dbReference type="GO" id="GO:0008126">
    <property type="term" value="F:acetylesterase activity"/>
    <property type="evidence" value="ECO:0007669"/>
    <property type="project" value="TreeGrafter"/>
</dbReference>
<dbReference type="InterPro" id="IPR029058">
    <property type="entry name" value="AB_hydrolase_fold"/>
</dbReference>
<evidence type="ECO:0000256" key="7">
    <source>
        <dbReference type="ARBA" id="ARBA00080774"/>
    </source>
</evidence>
<dbReference type="GO" id="GO:0051792">
    <property type="term" value="P:medium-chain fatty acid biosynthetic process"/>
    <property type="evidence" value="ECO:0007669"/>
    <property type="project" value="TreeGrafter"/>
</dbReference>
<comment type="similarity">
    <text evidence="1">Belongs to the AB hydrolase superfamily. AB hydrolase 4 family.</text>
</comment>
<dbReference type="InterPro" id="IPR012020">
    <property type="entry name" value="ABHD4"/>
</dbReference>
<accession>A0A0U1M114</accession>
<dbReference type="GO" id="GO:0004026">
    <property type="term" value="F:alcohol O-acetyltransferase activity"/>
    <property type="evidence" value="ECO:0007669"/>
    <property type="project" value="UniProtKB-EC"/>
</dbReference>
<dbReference type="EMBL" id="CVMT01000005">
    <property type="protein sequence ID" value="CRG88816.1"/>
    <property type="molecule type" value="Genomic_DNA"/>
</dbReference>
<evidence type="ECO:0000313" key="11">
    <source>
        <dbReference type="Proteomes" id="UP000054383"/>
    </source>
</evidence>
<dbReference type="SUPFAM" id="SSF53474">
    <property type="entry name" value="alpha/beta-Hydrolases"/>
    <property type="match status" value="1"/>
</dbReference>
<comment type="catalytic activity">
    <reaction evidence="4">
        <text>an aliphatic alcohol + acetyl-CoA = an acetyl ester + CoA</text>
        <dbReference type="Rhea" id="RHEA:17229"/>
        <dbReference type="ChEBI" id="CHEBI:2571"/>
        <dbReference type="ChEBI" id="CHEBI:47622"/>
        <dbReference type="ChEBI" id="CHEBI:57287"/>
        <dbReference type="ChEBI" id="CHEBI:57288"/>
        <dbReference type="EC" id="2.3.1.84"/>
    </reaction>
</comment>
<evidence type="ECO:0000256" key="8">
    <source>
        <dbReference type="PIRSR" id="PIRSR005211-1"/>
    </source>
</evidence>
<comment type="function">
    <text evidence="5">Displays enzymatic activity both for medium-chain fatty acid (MCFA) ethyl ester synthesis and hydrolysis (esterase activity). MCFA are toxic for yeast and this enzyme could thus be involved in their detoxification by esterification.</text>
</comment>
<keyword evidence="11" id="KW-1185">Reference proteome</keyword>
<dbReference type="OMA" id="MMTTSWG"/>
<dbReference type="InterPro" id="IPR000073">
    <property type="entry name" value="AB_hydrolase_1"/>
</dbReference>
<reference evidence="10 11" key="1">
    <citation type="submission" date="2015-04" db="EMBL/GenBank/DDBJ databases">
        <authorList>
            <person name="Syromyatnikov M.Y."/>
            <person name="Popov V.N."/>
        </authorList>
    </citation>
    <scope>NUCLEOTIDE SEQUENCE [LARGE SCALE GENOMIC DNA]</scope>
    <source>
        <strain evidence="10">WF-38-12</strain>
    </source>
</reference>
<protein>
    <recommendedName>
        <fullName evidence="6">alcohol O-acetyltransferase</fullName>
        <ecNumber evidence="6">2.3.1.84</ecNumber>
    </recommendedName>
    <alternativeName>
        <fullName evidence="7">Alcohol O-acetyltransferase</fullName>
    </alternativeName>
</protein>
<evidence type="ECO:0000256" key="2">
    <source>
        <dbReference type="ARBA" id="ARBA00022679"/>
    </source>
</evidence>
<dbReference type="Pfam" id="PF00561">
    <property type="entry name" value="Abhydrolase_1"/>
    <property type="match status" value="1"/>
</dbReference>
<evidence type="ECO:0000259" key="9">
    <source>
        <dbReference type="Pfam" id="PF00561"/>
    </source>
</evidence>
<dbReference type="EC" id="2.3.1.84" evidence="6"/>
<organism evidence="10 11">
    <name type="scientific">Talaromyces islandicus</name>
    <name type="common">Penicillium islandicum</name>
    <dbReference type="NCBI Taxonomy" id="28573"/>
    <lineage>
        <taxon>Eukaryota</taxon>
        <taxon>Fungi</taxon>
        <taxon>Dikarya</taxon>
        <taxon>Ascomycota</taxon>
        <taxon>Pezizomycotina</taxon>
        <taxon>Eurotiomycetes</taxon>
        <taxon>Eurotiomycetidae</taxon>
        <taxon>Eurotiales</taxon>
        <taxon>Trichocomaceae</taxon>
        <taxon>Talaromyces</taxon>
        <taxon>Talaromyces sect. Islandici</taxon>
    </lineage>
</organism>
<name>A0A0U1M114_TALIS</name>
<dbReference type="PANTHER" id="PTHR10794">
    <property type="entry name" value="ABHYDROLASE DOMAIN-CONTAINING PROTEIN"/>
    <property type="match status" value="1"/>
</dbReference>
<feature type="domain" description="AB hydrolase-1" evidence="9">
    <location>
        <begin position="159"/>
        <end position="379"/>
    </location>
</feature>
<dbReference type="PIRSF" id="PIRSF005211">
    <property type="entry name" value="Ab_hydro_YheT"/>
    <property type="match status" value="1"/>
</dbReference>
<dbReference type="InterPro" id="IPR050960">
    <property type="entry name" value="AB_hydrolase_4_sf"/>
</dbReference>
<keyword evidence="3" id="KW-0378">Hydrolase</keyword>
<dbReference type="Proteomes" id="UP000054383">
    <property type="component" value="Unassembled WGS sequence"/>
</dbReference>
<feature type="active site" description="Charge relay system" evidence="8">
    <location>
        <position position="398"/>
    </location>
</feature>
<gene>
    <name evidence="10" type="ORF">PISL3812_05851</name>
</gene>
<feature type="active site" description="Charge relay system" evidence="8">
    <location>
        <position position="369"/>
    </location>
</feature>
<dbReference type="PANTHER" id="PTHR10794:SF63">
    <property type="entry name" value="ALPHA_BETA HYDROLASE 1, ISOFORM A"/>
    <property type="match status" value="1"/>
</dbReference>
<feature type="active site" description="Charge relay system" evidence="8">
    <location>
        <position position="240"/>
    </location>
</feature>
<dbReference type="GO" id="GO:0047372">
    <property type="term" value="F:monoacylglycerol lipase activity"/>
    <property type="evidence" value="ECO:0007669"/>
    <property type="project" value="TreeGrafter"/>
</dbReference>
<keyword evidence="2" id="KW-0808">Transferase</keyword>
<dbReference type="FunFam" id="3.40.50.1820:FF:000137">
    <property type="entry name" value="EEB1p Acyl-coenzymeA:ethanol O-acyltransferase"/>
    <property type="match status" value="1"/>
</dbReference>
<evidence type="ECO:0000313" key="10">
    <source>
        <dbReference type="EMBL" id="CRG88816.1"/>
    </source>
</evidence>
<evidence type="ECO:0000256" key="4">
    <source>
        <dbReference type="ARBA" id="ARBA00050620"/>
    </source>
</evidence>
<dbReference type="STRING" id="28573.A0A0U1M114"/>
<dbReference type="AlphaFoldDB" id="A0A0U1M114"/>
<sequence length="464" mass="52228">MGPLSWLFPSTDVSLVHCEQNQLLLQKKKKKKKKSGSDDDKQQQEQVKLIDLCRKATPPKCNLNPLLFNGHLQTGWTTIKENVEIPIYYKRKIFEQDDPSFPGQFAVDFVVPPYATPVDDDEASDKARKYTLPSGLPERTAMFTKNELNSLPSDDNRPMLIAMHGLSGGSHEVYLRSALAPLVLGDRGWEACVINSRGCAQTKISTPLLFNARATWDVRCLVKWLRKNFPNRPLFGIGFSLGANILINYLGEEAENCQLKAAVICANPWNLELTNHLLKSTWIGSEVYSAYLGSSLSGLFADHVEQLEQHPNLSSEAVKGIKYIYEFDRLVQCALWGYPTEGAYYRDASSIDSLLSIKIPFLAINAEDDPISAKQAIPYGEFQQTPYGVLLATSWGGHLGYFETGGSRWFAKPASNFLDLMATEIDLSVAPVESKHDEKSEGVKKFPDRYSFQPMRRRWFRSEE</sequence>
<dbReference type="OrthoDB" id="5954035at2759"/>